<evidence type="ECO:0000256" key="2">
    <source>
        <dbReference type="ARBA" id="ARBA00022679"/>
    </source>
</evidence>
<evidence type="ECO:0000313" key="5">
    <source>
        <dbReference type="Proteomes" id="UP001303386"/>
    </source>
</evidence>
<dbReference type="InterPro" id="IPR029044">
    <property type="entry name" value="Nucleotide-diphossugar_trans"/>
</dbReference>
<keyword evidence="2 4" id="KW-0808">Transferase</keyword>
<protein>
    <submittedName>
        <fullName evidence="4">Glycosyltransferase</fullName>
        <ecNumber evidence="4">2.4.-.-</ecNumber>
    </submittedName>
</protein>
<dbReference type="PANTHER" id="PTHR22916:SF51">
    <property type="entry name" value="GLYCOSYLTRANSFERASE EPSH-RELATED"/>
    <property type="match status" value="1"/>
</dbReference>
<dbReference type="CDD" id="cd00761">
    <property type="entry name" value="Glyco_tranf_GTA_type"/>
    <property type="match status" value="1"/>
</dbReference>
<dbReference type="InterPro" id="IPR001173">
    <property type="entry name" value="Glyco_trans_2-like"/>
</dbReference>
<proteinExistence type="predicted"/>
<name>A0AAW9LUI0_KLEAE</name>
<feature type="domain" description="Glycosyltransferase 2-like" evidence="3">
    <location>
        <begin position="191"/>
        <end position="308"/>
    </location>
</feature>
<dbReference type="EC" id="2.4.-.-" evidence="4"/>
<comment type="caution">
    <text evidence="4">The sequence shown here is derived from an EMBL/GenBank/DDBJ whole genome shotgun (WGS) entry which is preliminary data.</text>
</comment>
<dbReference type="Gene3D" id="3.90.550.10">
    <property type="entry name" value="Spore Coat Polysaccharide Biosynthesis Protein SpsA, Chain A"/>
    <property type="match status" value="1"/>
</dbReference>
<evidence type="ECO:0000313" key="4">
    <source>
        <dbReference type="EMBL" id="MEA8801886.1"/>
    </source>
</evidence>
<evidence type="ECO:0000259" key="3">
    <source>
        <dbReference type="Pfam" id="PF00535"/>
    </source>
</evidence>
<sequence length="494" mass="57696">MINRTQLNAYLNKLPSAISHDELAQHKHIIERSFFGVDLFSCESDVLAFVGTYTGLEILVAFYNCKPRAIIVIETNASKFKRIQDLLNKNPELKERVYLFDNFSNSEINELIGERHVSVRISLPAFSRTALEYVTAQWKLDHICGEFNQYDIDPLIVYRQCARAADTFFWRIQDQHQPLTGSRQKYEYEVSVVVPAYNISAYIDQCIESLANQSIESLEILVVDDGTPDDSGEKADAWAARYPGRVKVIHKANGGCATARNAGVSQAKGQYIGFVDGDDWCDLQMYEDLFRAAVMKNADISQCGYKEAYETGEIVKFPLDINLSRLDLLRERPTMWRRIYSAEMLKNKGISFPEHIRRFDDLPFQFETFLNARIIANIPFDYYYYRQGRLGQDISVRDDRLYVHFPIFDWIYSRNSDTFNYDEERKLFELELDVHFWAWSVIDEKFKDEYFKQVLAQIFVSKKILSKFDMLVIAKNKGRERFMFYLKLLKAKTF</sequence>
<dbReference type="EMBL" id="JARELW010000010">
    <property type="protein sequence ID" value="MEA8801886.1"/>
    <property type="molecule type" value="Genomic_DNA"/>
</dbReference>
<reference evidence="4" key="1">
    <citation type="journal article" date="2023" name="J. Hosp. Infect.">
        <title>Cross-contamination of carbapenem-resistant Gram-negative bacteria between patients and hospital environment in the first year of a newly built surgical ward.</title>
        <authorList>
            <person name="Boutin S."/>
            <person name="Scherrer M."/>
            <person name="Spath I."/>
            <person name="Kocer K."/>
            <person name="Heeg K."/>
            <person name="Nurjadi D."/>
        </authorList>
    </citation>
    <scope>NUCLEOTIDE SEQUENCE</scope>
    <source>
        <strain evidence="4">KE10384</strain>
    </source>
</reference>
<organism evidence="4 5">
    <name type="scientific">Klebsiella aerogenes</name>
    <name type="common">Enterobacter aerogenes</name>
    <dbReference type="NCBI Taxonomy" id="548"/>
    <lineage>
        <taxon>Bacteria</taxon>
        <taxon>Pseudomonadati</taxon>
        <taxon>Pseudomonadota</taxon>
        <taxon>Gammaproteobacteria</taxon>
        <taxon>Enterobacterales</taxon>
        <taxon>Enterobacteriaceae</taxon>
        <taxon>Klebsiella/Raoultella group</taxon>
        <taxon>Klebsiella</taxon>
    </lineage>
</organism>
<dbReference type="SUPFAM" id="SSF53448">
    <property type="entry name" value="Nucleotide-diphospho-sugar transferases"/>
    <property type="match status" value="1"/>
</dbReference>
<keyword evidence="1 4" id="KW-0328">Glycosyltransferase</keyword>
<dbReference type="GO" id="GO:0016758">
    <property type="term" value="F:hexosyltransferase activity"/>
    <property type="evidence" value="ECO:0007669"/>
    <property type="project" value="UniProtKB-ARBA"/>
</dbReference>
<evidence type="ECO:0000256" key="1">
    <source>
        <dbReference type="ARBA" id="ARBA00022676"/>
    </source>
</evidence>
<dbReference type="PANTHER" id="PTHR22916">
    <property type="entry name" value="GLYCOSYLTRANSFERASE"/>
    <property type="match status" value="1"/>
</dbReference>
<accession>A0AAW9LUI0</accession>
<dbReference type="Pfam" id="PF00535">
    <property type="entry name" value="Glycos_transf_2"/>
    <property type="match status" value="1"/>
</dbReference>
<dbReference type="AlphaFoldDB" id="A0AAW9LUI0"/>
<dbReference type="Proteomes" id="UP001303386">
    <property type="component" value="Unassembled WGS sequence"/>
</dbReference>
<gene>
    <name evidence="4" type="ORF">PZT46_21845</name>
</gene>
<dbReference type="RefSeq" id="WP_052673040.1">
    <property type="nucleotide sequence ID" value="NZ_CAXOAM010000013.1"/>
</dbReference>